<name>G0PDE5_CAEBE</name>
<dbReference type="HOGENOM" id="CLU_875046_0_0_1"/>
<dbReference type="GO" id="GO:0006869">
    <property type="term" value="P:lipid transport"/>
    <property type="evidence" value="ECO:0007669"/>
    <property type="project" value="InterPro"/>
</dbReference>
<dbReference type="AlphaFoldDB" id="G0PDE5"/>
<dbReference type="FunCoup" id="G0PDE5">
    <property type="interactions" value="37"/>
</dbReference>
<dbReference type="GO" id="GO:0016020">
    <property type="term" value="C:membrane"/>
    <property type="evidence" value="ECO:0007669"/>
    <property type="project" value="TreeGrafter"/>
</dbReference>
<evidence type="ECO:0000256" key="2">
    <source>
        <dbReference type="SAM" id="Coils"/>
    </source>
</evidence>
<dbReference type="Pfam" id="PF05461">
    <property type="entry name" value="ApoL"/>
    <property type="match status" value="1"/>
</dbReference>
<dbReference type="InParanoid" id="G0PDE5"/>
<dbReference type="GO" id="GO:0042157">
    <property type="term" value="P:lipoprotein metabolic process"/>
    <property type="evidence" value="ECO:0007669"/>
    <property type="project" value="InterPro"/>
</dbReference>
<feature type="region of interest" description="Disordered" evidence="3">
    <location>
        <begin position="318"/>
        <end position="338"/>
    </location>
</feature>
<gene>
    <name evidence="4" type="ORF">CAEBREN_13106</name>
</gene>
<dbReference type="GO" id="GO:0008289">
    <property type="term" value="F:lipid binding"/>
    <property type="evidence" value="ECO:0007669"/>
    <property type="project" value="InterPro"/>
</dbReference>
<evidence type="ECO:0000313" key="5">
    <source>
        <dbReference type="Proteomes" id="UP000008068"/>
    </source>
</evidence>
<dbReference type="eggNOG" id="KOG0706">
    <property type="taxonomic scope" value="Eukaryota"/>
</dbReference>
<dbReference type="InterPro" id="IPR008405">
    <property type="entry name" value="ApoL"/>
</dbReference>
<feature type="compositionally biased region" description="Polar residues" evidence="3">
    <location>
        <begin position="320"/>
        <end position="338"/>
    </location>
</feature>
<evidence type="ECO:0000256" key="3">
    <source>
        <dbReference type="SAM" id="MobiDB-lite"/>
    </source>
</evidence>
<dbReference type="EMBL" id="GL380274">
    <property type="protein sequence ID" value="EGT51704.1"/>
    <property type="molecule type" value="Genomic_DNA"/>
</dbReference>
<protein>
    <submittedName>
        <fullName evidence="4">Uncharacterized protein</fullName>
    </submittedName>
</protein>
<accession>G0PDE5</accession>
<comment type="similarity">
    <text evidence="1">Belongs to the apolipoprotein L family.</text>
</comment>
<dbReference type="Proteomes" id="UP000008068">
    <property type="component" value="Unassembled WGS sequence"/>
</dbReference>
<dbReference type="PANTHER" id="PTHR14096">
    <property type="entry name" value="APOLIPOPROTEIN L"/>
    <property type="match status" value="1"/>
</dbReference>
<sequence>MQIKDENEETTSQSAERSEENGIPIYSSLESLLFIPKSMSKELSEKALRTQEFLDKWSNNRRRMTRQMEAIAQKLDNWEKGCAISTTVGSSVGIASGFAVIGGLVLMPPVAIAGLIVGTAAGVSNFATGVTKHVVLKNLHKEVTVLLAEDGRLFEELLESRKELMETIKKIVEDEEFCKHFTNDDDIENKLKTVFGGGVTGITGLGARFAITSMVFHYSLRAFYNNYLFQGRLSSSLVKGVLHSVAVIGIVLDGVTLAMSVKTLESGAASELGNEISMCASKLEMMRQKVVKHFLNEDVWNADDDEDQLSDVGSIEMLSGSESPTLRSMVQSTSEQQN</sequence>
<dbReference type="GO" id="GO:0005576">
    <property type="term" value="C:extracellular region"/>
    <property type="evidence" value="ECO:0007669"/>
    <property type="project" value="InterPro"/>
</dbReference>
<dbReference type="STRING" id="135651.G0PDE5"/>
<reference evidence="5" key="1">
    <citation type="submission" date="2011-07" db="EMBL/GenBank/DDBJ databases">
        <authorList>
            <consortium name="Caenorhabditis brenneri Sequencing and Analysis Consortium"/>
            <person name="Wilson R.K."/>
        </authorList>
    </citation>
    <scope>NUCLEOTIDE SEQUENCE [LARGE SCALE GENOMIC DNA]</scope>
    <source>
        <strain evidence="5">PB2801</strain>
    </source>
</reference>
<feature type="region of interest" description="Disordered" evidence="3">
    <location>
        <begin position="1"/>
        <end position="20"/>
    </location>
</feature>
<feature type="coiled-coil region" evidence="2">
    <location>
        <begin position="54"/>
        <end position="81"/>
    </location>
</feature>
<proteinExistence type="inferred from homology"/>
<keyword evidence="2" id="KW-0175">Coiled coil</keyword>
<dbReference type="PANTHER" id="PTHR14096:SF28">
    <property type="entry name" value="APOLIPOPROTEIN L, 1-RELATED"/>
    <property type="match status" value="1"/>
</dbReference>
<evidence type="ECO:0000313" key="4">
    <source>
        <dbReference type="EMBL" id="EGT51704.1"/>
    </source>
</evidence>
<evidence type="ECO:0000256" key="1">
    <source>
        <dbReference type="ARBA" id="ARBA00010090"/>
    </source>
</evidence>
<dbReference type="OrthoDB" id="5847932at2759"/>
<keyword evidence="5" id="KW-1185">Reference proteome</keyword>
<organism evidence="5">
    <name type="scientific">Caenorhabditis brenneri</name>
    <name type="common">Nematode worm</name>
    <dbReference type="NCBI Taxonomy" id="135651"/>
    <lineage>
        <taxon>Eukaryota</taxon>
        <taxon>Metazoa</taxon>
        <taxon>Ecdysozoa</taxon>
        <taxon>Nematoda</taxon>
        <taxon>Chromadorea</taxon>
        <taxon>Rhabditida</taxon>
        <taxon>Rhabditina</taxon>
        <taxon>Rhabditomorpha</taxon>
        <taxon>Rhabditoidea</taxon>
        <taxon>Rhabditidae</taxon>
        <taxon>Peloderinae</taxon>
        <taxon>Caenorhabditis</taxon>
    </lineage>
</organism>